<accession>A0AAV0LA90</accession>
<comment type="caution">
    <text evidence="2">The sequence shown here is derived from an EMBL/GenBank/DDBJ whole genome shotgun (WGS) entry which is preliminary data.</text>
</comment>
<dbReference type="PANTHER" id="PTHR31722">
    <property type="entry name" value="OS06G0675200 PROTEIN"/>
    <property type="match status" value="1"/>
</dbReference>
<organism evidence="2 3">
    <name type="scientific">Linum tenue</name>
    <dbReference type="NCBI Taxonomy" id="586396"/>
    <lineage>
        <taxon>Eukaryota</taxon>
        <taxon>Viridiplantae</taxon>
        <taxon>Streptophyta</taxon>
        <taxon>Embryophyta</taxon>
        <taxon>Tracheophyta</taxon>
        <taxon>Spermatophyta</taxon>
        <taxon>Magnoliopsida</taxon>
        <taxon>eudicotyledons</taxon>
        <taxon>Gunneridae</taxon>
        <taxon>Pentapetalae</taxon>
        <taxon>rosids</taxon>
        <taxon>fabids</taxon>
        <taxon>Malpighiales</taxon>
        <taxon>Linaceae</taxon>
        <taxon>Linum</taxon>
    </lineage>
</organism>
<feature type="region of interest" description="Disordered" evidence="1">
    <location>
        <begin position="1"/>
        <end position="35"/>
    </location>
</feature>
<dbReference type="AlphaFoldDB" id="A0AAV0LA90"/>
<sequence length="172" mass="18800">MQQQSERLHKISLNCDDAGEAANPASKEENAPTGTRAAAVNWFVDDDPSPRPPNCTVLWKELLRLKKKQRAAASLSPSSSSSSNSSSSSSLADAAVAAEEKKEKKKKGEKLESKSSNNTNQVKRAAKRGLERTRSASIRIRPMINVPICSQRKSSSALPPFFPLKKVRVVER</sequence>
<proteinExistence type="predicted"/>
<keyword evidence="3" id="KW-1185">Reference proteome</keyword>
<feature type="compositionally biased region" description="Low complexity" evidence="1">
    <location>
        <begin position="71"/>
        <end position="97"/>
    </location>
</feature>
<dbReference type="EMBL" id="CAMGYJ010000006">
    <property type="protein sequence ID" value="CAI0429913.1"/>
    <property type="molecule type" value="Genomic_DNA"/>
</dbReference>
<feature type="region of interest" description="Disordered" evidence="1">
    <location>
        <begin position="69"/>
        <end position="137"/>
    </location>
</feature>
<dbReference type="PANTHER" id="PTHR31722:SF2">
    <property type="entry name" value="DNA CROSS-LINK REPAIR 1 PROTEIN-LIKE"/>
    <property type="match status" value="1"/>
</dbReference>
<evidence type="ECO:0000313" key="3">
    <source>
        <dbReference type="Proteomes" id="UP001154282"/>
    </source>
</evidence>
<protein>
    <submittedName>
        <fullName evidence="2">Uncharacterized protein</fullName>
    </submittedName>
</protein>
<reference evidence="2" key="1">
    <citation type="submission" date="2022-08" db="EMBL/GenBank/DDBJ databases">
        <authorList>
            <person name="Gutierrez-Valencia J."/>
        </authorList>
    </citation>
    <scope>NUCLEOTIDE SEQUENCE</scope>
</reference>
<evidence type="ECO:0000256" key="1">
    <source>
        <dbReference type="SAM" id="MobiDB-lite"/>
    </source>
</evidence>
<evidence type="ECO:0000313" key="2">
    <source>
        <dbReference type="EMBL" id="CAI0429913.1"/>
    </source>
</evidence>
<gene>
    <name evidence="2" type="ORF">LITE_LOCUS22355</name>
</gene>
<dbReference type="Proteomes" id="UP001154282">
    <property type="component" value="Unassembled WGS sequence"/>
</dbReference>
<name>A0AAV0LA90_9ROSI</name>